<proteinExistence type="inferred from homology"/>
<dbReference type="Gene3D" id="2.60.40.10">
    <property type="entry name" value="Immunoglobulins"/>
    <property type="match status" value="2"/>
</dbReference>
<evidence type="ECO:0000259" key="8">
    <source>
        <dbReference type="Pfam" id="PF16555"/>
    </source>
</evidence>
<evidence type="ECO:0000313" key="10">
    <source>
        <dbReference type="EMBL" id="KRM55399.1"/>
    </source>
</evidence>
<dbReference type="Pfam" id="PF00746">
    <property type="entry name" value="Gram_pos_anchor"/>
    <property type="match status" value="1"/>
</dbReference>
<dbReference type="STRING" id="1291052.FC18_GL001293"/>
<dbReference type="InterPro" id="IPR019931">
    <property type="entry name" value="LPXTG_anchor"/>
</dbReference>
<evidence type="ECO:0000256" key="1">
    <source>
        <dbReference type="ARBA" id="ARBA00007257"/>
    </source>
</evidence>
<keyword evidence="11" id="KW-1185">Reference proteome</keyword>
<keyword evidence="4" id="KW-0732">Signal</keyword>
<reference evidence="10 11" key="1">
    <citation type="journal article" date="2015" name="Genome Announc.">
        <title>Expanding the biotechnology potential of lactobacilli through comparative genomics of 213 strains and associated genera.</title>
        <authorList>
            <person name="Sun Z."/>
            <person name="Harris H.M."/>
            <person name="McCann A."/>
            <person name="Guo C."/>
            <person name="Argimon S."/>
            <person name="Zhang W."/>
            <person name="Yang X."/>
            <person name="Jeffery I.B."/>
            <person name="Cooney J.C."/>
            <person name="Kagawa T.F."/>
            <person name="Liu W."/>
            <person name="Song Y."/>
            <person name="Salvetti E."/>
            <person name="Wrobel A."/>
            <person name="Rasinkangas P."/>
            <person name="Parkhill J."/>
            <person name="Rea M.C."/>
            <person name="O'Sullivan O."/>
            <person name="Ritari J."/>
            <person name="Douillard F.P."/>
            <person name="Paul Ross R."/>
            <person name="Yang R."/>
            <person name="Briner A.E."/>
            <person name="Felis G.E."/>
            <person name="de Vos W.M."/>
            <person name="Barrangou R."/>
            <person name="Klaenhammer T.R."/>
            <person name="Caufield P.W."/>
            <person name="Cui Y."/>
            <person name="Zhang H."/>
            <person name="O'Toole P.W."/>
        </authorList>
    </citation>
    <scope>NUCLEOTIDE SEQUENCE [LARGE SCALE GENOMIC DNA]</scope>
    <source>
        <strain evidence="10 11">DSM 20505</strain>
    </source>
</reference>
<dbReference type="PANTHER" id="PTHR36108:SF13">
    <property type="entry name" value="COLOSSIN-B-RELATED"/>
    <property type="match status" value="1"/>
</dbReference>
<comment type="caution">
    <text evidence="10">The sequence shown here is derived from an EMBL/GenBank/DDBJ whole genome shotgun (WGS) entry which is preliminary data.</text>
</comment>
<gene>
    <name evidence="10" type="ORF">FC18_GL001293</name>
</gene>
<dbReference type="InterPro" id="IPR041033">
    <property type="entry name" value="SpaA_PFL_dom_1"/>
</dbReference>
<sequence>MRRIWQRITQLRLPIAVVLALLLAMLTTAPARGQALSSDSSIKVVLHKLLFTRGQLPAATQNDGRDSPFGDDGAPLGNVTFTVYDATADFWGLQPTTPEAMVTAQRKIAAASYAPGQALAAVTTDAAGQATFNLPQRRNGQNAVYLFRETAHPANVAGGQNLVLVLPVKGLTNRVDLYPKNEEVYVPRTTGGQRFVKVDGDTGDKLADAEFVVRSGSGKYLHRTAGKNQWQSISGEITEQYEDAQLTVLRSDSSGRFAIDGLQAGKYALVEVRAPDGYVRSDHAVPFTIQAGKFSDATNLMRVVNVQEPYPPLPDTGFFGKIKHYWHKVTGLLPQTGGARNTVLTLLGMLIFLVSALAIYYERKHNAREKNNEAE</sequence>
<feature type="domain" description="SpaA-like prealbumin fold" evidence="9">
    <location>
        <begin position="195"/>
        <end position="293"/>
    </location>
</feature>
<evidence type="ECO:0000256" key="6">
    <source>
        <dbReference type="SAM" id="Phobius"/>
    </source>
</evidence>
<evidence type="ECO:0000256" key="4">
    <source>
        <dbReference type="ARBA" id="ARBA00022729"/>
    </source>
</evidence>
<feature type="transmembrane region" description="Helical" evidence="6">
    <location>
        <begin position="343"/>
        <end position="361"/>
    </location>
</feature>
<dbReference type="Proteomes" id="UP000051679">
    <property type="component" value="Unassembled WGS sequence"/>
</dbReference>
<dbReference type="PATRIC" id="fig|1291052.5.peg.1310"/>
<keyword evidence="6" id="KW-1133">Transmembrane helix</keyword>
<comment type="similarity">
    <text evidence="1">Belongs to the serine-aspartate repeat-containing protein (SDr) family.</text>
</comment>
<dbReference type="PANTHER" id="PTHR36108">
    <property type="entry name" value="COLOSSIN-B-RELATED"/>
    <property type="match status" value="1"/>
</dbReference>
<evidence type="ECO:0000256" key="3">
    <source>
        <dbReference type="ARBA" id="ARBA00022525"/>
    </source>
</evidence>
<keyword evidence="6" id="KW-0812">Transmembrane</keyword>
<evidence type="ECO:0000259" key="9">
    <source>
        <dbReference type="Pfam" id="PF17802"/>
    </source>
</evidence>
<feature type="domain" description="Gram-positive cocci surface proteins LPxTG" evidence="7">
    <location>
        <begin position="332"/>
        <end position="364"/>
    </location>
</feature>
<keyword evidence="2" id="KW-0134">Cell wall</keyword>
<keyword evidence="5" id="KW-0572">Peptidoglycan-anchor</keyword>
<evidence type="ECO:0000256" key="5">
    <source>
        <dbReference type="ARBA" id="ARBA00023088"/>
    </source>
</evidence>
<dbReference type="RefSeq" id="WP_054678380.1">
    <property type="nucleotide sequence ID" value="NZ_AYYO01000022.1"/>
</dbReference>
<dbReference type="AlphaFoldDB" id="A0A0R1ZKA6"/>
<dbReference type="NCBIfam" id="TIGR01167">
    <property type="entry name" value="LPXTG_anchor"/>
    <property type="match status" value="1"/>
</dbReference>
<accession>A0A0R1ZKA6</accession>
<dbReference type="OrthoDB" id="3263741at2"/>
<dbReference type="EMBL" id="AYYO01000022">
    <property type="protein sequence ID" value="KRM55399.1"/>
    <property type="molecule type" value="Genomic_DNA"/>
</dbReference>
<dbReference type="SUPFAM" id="SSF49478">
    <property type="entry name" value="Cna protein B-type domain"/>
    <property type="match status" value="1"/>
</dbReference>
<evidence type="ECO:0000259" key="7">
    <source>
        <dbReference type="Pfam" id="PF00746"/>
    </source>
</evidence>
<keyword evidence="6" id="KW-0472">Membrane</keyword>
<protein>
    <submittedName>
        <fullName evidence="10">Uncharacterized protein</fullName>
    </submittedName>
</protein>
<keyword evidence="3" id="KW-0964">Secreted</keyword>
<dbReference type="InterPro" id="IPR013783">
    <property type="entry name" value="Ig-like_fold"/>
</dbReference>
<dbReference type="Pfam" id="PF16555">
    <property type="entry name" value="GramPos_pilinD1"/>
    <property type="match status" value="1"/>
</dbReference>
<organism evidence="10 11">
    <name type="scientific">Lacticaseibacillus sharpeae JCM 1186 = DSM 20505</name>
    <dbReference type="NCBI Taxonomy" id="1291052"/>
    <lineage>
        <taxon>Bacteria</taxon>
        <taxon>Bacillati</taxon>
        <taxon>Bacillota</taxon>
        <taxon>Bacilli</taxon>
        <taxon>Lactobacillales</taxon>
        <taxon>Lactobacillaceae</taxon>
        <taxon>Lacticaseibacillus</taxon>
    </lineage>
</organism>
<feature type="domain" description="Gram-positive pilin subunit D1 N-terminal" evidence="8">
    <location>
        <begin position="41"/>
        <end position="182"/>
    </location>
</feature>
<name>A0A0R1ZKA6_9LACO</name>
<evidence type="ECO:0000313" key="11">
    <source>
        <dbReference type="Proteomes" id="UP000051679"/>
    </source>
</evidence>
<dbReference type="InterPro" id="IPR032364">
    <property type="entry name" value="GramPos_pilinD1_N"/>
</dbReference>
<evidence type="ECO:0000256" key="2">
    <source>
        <dbReference type="ARBA" id="ARBA00022512"/>
    </source>
</evidence>
<dbReference type="Pfam" id="PF17802">
    <property type="entry name" value="SpaA"/>
    <property type="match status" value="1"/>
</dbReference>